<evidence type="ECO:0000313" key="3">
    <source>
        <dbReference type="EMBL" id="KAJ5335318.1"/>
    </source>
</evidence>
<feature type="chain" id="PRO_5040999827" evidence="2">
    <location>
        <begin position="21"/>
        <end position="120"/>
    </location>
</feature>
<evidence type="ECO:0000313" key="4">
    <source>
        <dbReference type="Proteomes" id="UP001147695"/>
    </source>
</evidence>
<feature type="region of interest" description="Disordered" evidence="1">
    <location>
        <begin position="22"/>
        <end position="61"/>
    </location>
</feature>
<feature type="compositionally biased region" description="Acidic residues" evidence="1">
    <location>
        <begin position="30"/>
        <end position="48"/>
    </location>
</feature>
<dbReference type="EMBL" id="JAPZBQ010000004">
    <property type="protein sequence ID" value="KAJ5335318.1"/>
    <property type="molecule type" value="Genomic_DNA"/>
</dbReference>
<feature type="signal peptide" evidence="2">
    <location>
        <begin position="1"/>
        <end position="20"/>
    </location>
</feature>
<protein>
    <submittedName>
        <fullName evidence="3">Uncharacterized protein</fullName>
    </submittedName>
</protein>
<evidence type="ECO:0000256" key="1">
    <source>
        <dbReference type="SAM" id="MobiDB-lite"/>
    </source>
</evidence>
<evidence type="ECO:0000256" key="2">
    <source>
        <dbReference type="SAM" id="SignalP"/>
    </source>
</evidence>
<reference evidence="3" key="2">
    <citation type="journal article" date="2023" name="IMA Fungus">
        <title>Comparative genomic study of the Penicillium genus elucidates a diverse pangenome and 15 lateral gene transfer events.</title>
        <authorList>
            <person name="Petersen C."/>
            <person name="Sorensen T."/>
            <person name="Nielsen M.R."/>
            <person name="Sondergaard T.E."/>
            <person name="Sorensen J.L."/>
            <person name="Fitzpatrick D.A."/>
            <person name="Frisvad J.C."/>
            <person name="Nielsen K.L."/>
        </authorList>
    </citation>
    <scope>NUCLEOTIDE SEQUENCE</scope>
    <source>
        <strain evidence="3">IBT 35673</strain>
    </source>
</reference>
<organism evidence="3 4">
    <name type="scientific">Penicillium brevicompactum</name>
    <dbReference type="NCBI Taxonomy" id="5074"/>
    <lineage>
        <taxon>Eukaryota</taxon>
        <taxon>Fungi</taxon>
        <taxon>Dikarya</taxon>
        <taxon>Ascomycota</taxon>
        <taxon>Pezizomycotina</taxon>
        <taxon>Eurotiomycetes</taxon>
        <taxon>Eurotiomycetidae</taxon>
        <taxon>Eurotiales</taxon>
        <taxon>Aspergillaceae</taxon>
        <taxon>Penicillium</taxon>
    </lineage>
</organism>
<name>A0A9W9QG20_PENBR</name>
<keyword evidence="2" id="KW-0732">Signal</keyword>
<reference evidence="3" key="1">
    <citation type="submission" date="2022-12" db="EMBL/GenBank/DDBJ databases">
        <authorList>
            <person name="Petersen C."/>
        </authorList>
    </citation>
    <scope>NUCLEOTIDE SEQUENCE</scope>
    <source>
        <strain evidence="3">IBT 35673</strain>
    </source>
</reference>
<gene>
    <name evidence="3" type="ORF">N7452_007721</name>
</gene>
<dbReference type="AlphaFoldDB" id="A0A9W9QG20"/>
<comment type="caution">
    <text evidence="3">The sequence shown here is derived from an EMBL/GenBank/DDBJ whole genome shotgun (WGS) entry which is preliminary data.</text>
</comment>
<proteinExistence type="predicted"/>
<sequence>MKSPLWLLTVLLPLATELAAASPAANPDPDSLESLEPFDDANEFEERDLEDRQGGSRQGNRCRINRPYWYYKYPCDSSDRTGQARVGSQFSATCRYKNYYKAQQGWVRNSDKPRGCGEFI</sequence>
<accession>A0A9W9QG20</accession>
<dbReference type="Proteomes" id="UP001147695">
    <property type="component" value="Unassembled WGS sequence"/>
</dbReference>